<dbReference type="PROSITE" id="PS51257">
    <property type="entry name" value="PROKAR_LIPOPROTEIN"/>
    <property type="match status" value="1"/>
</dbReference>
<dbReference type="PIRSF" id="PIRSF002756">
    <property type="entry name" value="PstS"/>
    <property type="match status" value="1"/>
</dbReference>
<dbReference type="InterPro" id="IPR050962">
    <property type="entry name" value="Phosphate-bind_PstS"/>
</dbReference>
<comment type="subunit">
    <text evidence="3">The complex is composed of two ATP-binding proteins (PstB), two transmembrane proteins (PstC and PstA) and a solute-binding protein (PstS).</text>
</comment>
<dbReference type="NCBIfam" id="TIGR00975">
    <property type="entry name" value="3a0107s03"/>
    <property type="match status" value="1"/>
</dbReference>
<evidence type="ECO:0000256" key="3">
    <source>
        <dbReference type="ARBA" id="ARBA00011529"/>
    </source>
</evidence>
<proteinExistence type="inferred from homology"/>
<evidence type="ECO:0000313" key="8">
    <source>
        <dbReference type="EMBL" id="MBB5330029.1"/>
    </source>
</evidence>
<accession>A0A9X0QH13</accession>
<dbReference type="GO" id="GO:0042301">
    <property type="term" value="F:phosphate ion binding"/>
    <property type="evidence" value="ECO:0007669"/>
    <property type="project" value="InterPro"/>
</dbReference>
<dbReference type="Gene3D" id="3.40.190.10">
    <property type="entry name" value="Periplasmic binding protein-like II"/>
    <property type="match status" value="2"/>
</dbReference>
<evidence type="ECO:0000256" key="1">
    <source>
        <dbReference type="ARBA" id="ARBA00002841"/>
    </source>
</evidence>
<dbReference type="RefSeq" id="WP_260698348.1">
    <property type="nucleotide sequence ID" value="NZ_JACHEB010000008.1"/>
</dbReference>
<evidence type="ECO:0000313" key="9">
    <source>
        <dbReference type="Proteomes" id="UP000535182"/>
    </source>
</evidence>
<organism evidence="8 9">
    <name type="scientific">Tunturiibacter gelidiferens</name>
    <dbReference type="NCBI Taxonomy" id="3069689"/>
    <lineage>
        <taxon>Bacteria</taxon>
        <taxon>Pseudomonadati</taxon>
        <taxon>Acidobacteriota</taxon>
        <taxon>Terriglobia</taxon>
        <taxon>Terriglobales</taxon>
        <taxon>Acidobacteriaceae</taxon>
        <taxon>Tunturiibacter</taxon>
    </lineage>
</organism>
<protein>
    <recommendedName>
        <fullName evidence="6">Phosphate-binding protein</fullName>
    </recommendedName>
</protein>
<comment type="similarity">
    <text evidence="2 6">Belongs to the PstS family.</text>
</comment>
<comment type="function">
    <text evidence="1">Part of the ABC transporter complex PstSACB involved in phosphate import.</text>
</comment>
<dbReference type="GO" id="GO:0043190">
    <property type="term" value="C:ATP-binding cassette (ABC) transporter complex"/>
    <property type="evidence" value="ECO:0007669"/>
    <property type="project" value="InterPro"/>
</dbReference>
<dbReference type="Pfam" id="PF12849">
    <property type="entry name" value="PBP_like_2"/>
    <property type="match status" value="1"/>
</dbReference>
<name>A0A9X0QH13_9BACT</name>
<keyword evidence="9" id="KW-1185">Reference proteome</keyword>
<evidence type="ECO:0000256" key="4">
    <source>
        <dbReference type="ARBA" id="ARBA00022448"/>
    </source>
</evidence>
<dbReference type="AlphaFoldDB" id="A0A9X0QH13"/>
<sequence length="365" mass="38457">MRKSADHSRVRLRAGYALCLASTLFVVFTGCKSSSSGSEGQSVELNGAGSTFVYPVMSRWTSSFSNAHSNVRINYQSIGSGGGVQQVKNGTVDFGASDAALNDDQLNGMKPMIQIPESAGPVCITYSLPDLDKPMQLSSDAIAGIFLGKITSWHDPLLVKDNPGVNLPNTKILVSHRTDGSGTTNAFTTYLAAVSPEWQQKVGVGNSVDWPVGIGGKGSEGVTAQVRQTPGAIGYVELTFAQQNKLPVAAVKNLSGKYVLPDTASTTAAIAAFSDQLSKDPRTSIVNAPASAPDAYPISTLTFLIIPKDGPDVAKRTALRNFVQYVITDGQASAATLNYAPLPEGVKSYDRQQLQQMTAGGQPLP</sequence>
<gene>
    <name evidence="8" type="ORF">HDF14_003658</name>
</gene>
<dbReference type="SUPFAM" id="SSF53850">
    <property type="entry name" value="Periplasmic binding protein-like II"/>
    <property type="match status" value="1"/>
</dbReference>
<dbReference type="InterPro" id="IPR024370">
    <property type="entry name" value="PBP_domain"/>
</dbReference>
<keyword evidence="4 6" id="KW-0813">Transport</keyword>
<evidence type="ECO:0000259" key="7">
    <source>
        <dbReference type="Pfam" id="PF12849"/>
    </source>
</evidence>
<dbReference type="PANTHER" id="PTHR42996">
    <property type="entry name" value="PHOSPHATE-BINDING PROTEIN PSTS"/>
    <property type="match status" value="1"/>
</dbReference>
<dbReference type="Proteomes" id="UP000535182">
    <property type="component" value="Unassembled WGS sequence"/>
</dbReference>
<evidence type="ECO:0000256" key="2">
    <source>
        <dbReference type="ARBA" id="ARBA00008725"/>
    </source>
</evidence>
<feature type="domain" description="PBP" evidence="7">
    <location>
        <begin position="38"/>
        <end position="329"/>
    </location>
</feature>
<dbReference type="InterPro" id="IPR005673">
    <property type="entry name" value="ABC_phos-bd_PstS"/>
</dbReference>
<dbReference type="CDD" id="cd13565">
    <property type="entry name" value="PBP2_PstS"/>
    <property type="match status" value="1"/>
</dbReference>
<dbReference type="GO" id="GO:0035435">
    <property type="term" value="P:phosphate ion transmembrane transport"/>
    <property type="evidence" value="ECO:0007669"/>
    <property type="project" value="InterPro"/>
</dbReference>
<dbReference type="PANTHER" id="PTHR42996:SF1">
    <property type="entry name" value="PHOSPHATE-BINDING PROTEIN PSTS"/>
    <property type="match status" value="1"/>
</dbReference>
<evidence type="ECO:0000256" key="5">
    <source>
        <dbReference type="ARBA" id="ARBA00022592"/>
    </source>
</evidence>
<comment type="caution">
    <text evidence="8">The sequence shown here is derived from an EMBL/GenBank/DDBJ whole genome shotgun (WGS) entry which is preliminary data.</text>
</comment>
<reference evidence="8 9" key="1">
    <citation type="submission" date="2020-08" db="EMBL/GenBank/DDBJ databases">
        <title>Genomic Encyclopedia of Type Strains, Phase IV (KMG-V): Genome sequencing to study the core and pangenomes of soil and plant-associated prokaryotes.</title>
        <authorList>
            <person name="Whitman W."/>
        </authorList>
    </citation>
    <scope>NUCLEOTIDE SEQUENCE [LARGE SCALE GENOMIC DNA]</scope>
    <source>
        <strain evidence="8 9">X5P2</strain>
    </source>
</reference>
<evidence type="ECO:0000256" key="6">
    <source>
        <dbReference type="PIRNR" id="PIRNR002756"/>
    </source>
</evidence>
<keyword evidence="5 6" id="KW-0592">Phosphate transport</keyword>
<dbReference type="EMBL" id="JACHEB010000008">
    <property type="protein sequence ID" value="MBB5330029.1"/>
    <property type="molecule type" value="Genomic_DNA"/>
</dbReference>